<dbReference type="EMBL" id="VSRL01000016">
    <property type="protein sequence ID" value="NKE56586.1"/>
    <property type="molecule type" value="Genomic_DNA"/>
</dbReference>
<reference evidence="1 2" key="1">
    <citation type="submission" date="2019-08" db="EMBL/GenBank/DDBJ databases">
        <title>Lentzea from Indian Himalayas.</title>
        <authorList>
            <person name="Mandal S."/>
            <person name="Mallick Gupta A."/>
            <person name="Maiti P.K."/>
            <person name="Sarkar J."/>
            <person name="Mandal S."/>
        </authorList>
    </citation>
    <scope>NUCLEOTIDE SEQUENCE [LARGE SCALE GENOMIC DNA]</scope>
    <source>
        <strain evidence="1 2">PSKA42</strain>
    </source>
</reference>
<proteinExistence type="predicted"/>
<dbReference type="Proteomes" id="UP001515943">
    <property type="component" value="Unassembled WGS sequence"/>
</dbReference>
<name>A0ABX1FCB0_9PSEU</name>
<accession>A0ABX1FCB0</accession>
<keyword evidence="2" id="KW-1185">Reference proteome</keyword>
<dbReference type="InterPro" id="IPR038468">
    <property type="entry name" value="MmpS_C"/>
</dbReference>
<protein>
    <recommendedName>
        <fullName evidence="3">Mycobacterium membrane protein</fullName>
    </recommendedName>
</protein>
<evidence type="ECO:0000313" key="2">
    <source>
        <dbReference type="Proteomes" id="UP001515943"/>
    </source>
</evidence>
<comment type="caution">
    <text evidence="1">The sequence shown here is derived from an EMBL/GenBank/DDBJ whole genome shotgun (WGS) entry which is preliminary data.</text>
</comment>
<evidence type="ECO:0000313" key="1">
    <source>
        <dbReference type="EMBL" id="NKE56586.1"/>
    </source>
</evidence>
<gene>
    <name evidence="1" type="ORF">FXN61_06965</name>
</gene>
<sequence>MKTLVVLAVLAVVGAGTVVLVNSFGGWNTLIGKAWAITYEVSAQPAETAVDVTYTESPDRYRKETPQSVTVSKPLPWTFEVVINYGEKAQVSATPKGDQVLSCRILLDGIKELAKATAAPGQKVSCEAVTGT</sequence>
<evidence type="ECO:0008006" key="3">
    <source>
        <dbReference type="Google" id="ProtNLM"/>
    </source>
</evidence>
<dbReference type="Gene3D" id="2.60.40.2880">
    <property type="entry name" value="MmpS1-5, C-terminal soluble domain"/>
    <property type="match status" value="1"/>
</dbReference>
<organism evidence="1 2">
    <name type="scientific">Lentzea indica</name>
    <dbReference type="NCBI Taxonomy" id="2604800"/>
    <lineage>
        <taxon>Bacteria</taxon>
        <taxon>Bacillati</taxon>
        <taxon>Actinomycetota</taxon>
        <taxon>Actinomycetes</taxon>
        <taxon>Pseudonocardiales</taxon>
        <taxon>Pseudonocardiaceae</taxon>
        <taxon>Lentzea</taxon>
    </lineage>
</organism>
<dbReference type="RefSeq" id="WP_167971417.1">
    <property type="nucleotide sequence ID" value="NZ_VSRL01000016.1"/>
</dbReference>